<feature type="transmembrane region" description="Helical" evidence="9">
    <location>
        <begin position="368"/>
        <end position="387"/>
    </location>
</feature>
<dbReference type="InterPro" id="IPR003352">
    <property type="entry name" value="PTS_EIIC"/>
</dbReference>
<dbReference type="GO" id="GO:0009401">
    <property type="term" value="P:phosphoenolpyruvate-dependent sugar phosphotransferase system"/>
    <property type="evidence" value="ECO:0007669"/>
    <property type="project" value="InterPro"/>
</dbReference>
<evidence type="ECO:0000256" key="6">
    <source>
        <dbReference type="ARBA" id="ARBA00022989"/>
    </source>
</evidence>
<dbReference type="PANTHER" id="PTHR33989:SF11">
    <property type="entry name" value="LICHENAN PERMEASE IIC COMPONENT"/>
    <property type="match status" value="1"/>
</dbReference>
<sequence>MSKFTDFLDKQLSMRMAALSQQRHLIAVRDGVISSLPFIIIGSLFLIIAVPPLPAEWAITMWAKAHAAQILIPFRVTMFIMTLYITFGIGYNLAKGYQLDPLAGGQIAIVALLLSIAPNILKLGNSIMAPLIGIDDGTFMGLMMPVGAESMEEFRKVSEFYLPISNLGGHGLFMGMIVAIASVEIMRLCKKYNITIKMPPQVPPSVSRSFEALIPILFVVIIMVMLTLVFGLDLHKLVEHAVAPIVKAGDSLFGVLIPVFLITFFWSFGIHGVSVVGSLARPVWEVYLGNNASAIEQGLPAPHVAPETFFQWFVWIGGSGATVGLVFAMLFLARSTYLKTMGRTCFIPSIFNINEPVIFGTPIVLNRYLIPPFIIVPLILAGLSYYATVLGFVRPTYAQVPWTLPAPIGAYLSTGGDWRAVVLVLINIVISFVMYLPFFKAYDKSLYLEEKNSSATA</sequence>
<keyword evidence="3 8" id="KW-1003">Cell membrane</keyword>
<dbReference type="RefSeq" id="WP_093317223.1">
    <property type="nucleotide sequence ID" value="NZ_FOHV01000002.1"/>
</dbReference>
<feature type="transmembrane region" description="Helical" evidence="9">
    <location>
        <begin position="252"/>
        <end position="280"/>
    </location>
</feature>
<dbReference type="GO" id="GO:0005886">
    <property type="term" value="C:plasma membrane"/>
    <property type="evidence" value="ECO:0007669"/>
    <property type="project" value="UniProtKB-SubCell"/>
</dbReference>
<keyword evidence="2 8" id="KW-0813">Transport</keyword>
<dbReference type="PIRSF" id="PIRSF006351">
    <property type="entry name" value="PTS_EIIC-Cellobiose"/>
    <property type="match status" value="1"/>
</dbReference>
<evidence type="ECO:0000256" key="2">
    <source>
        <dbReference type="ARBA" id="ARBA00022448"/>
    </source>
</evidence>
<dbReference type="AlphaFoldDB" id="A0A1H9YU75"/>
<feature type="transmembrane region" description="Helical" evidence="9">
    <location>
        <begin position="312"/>
        <end position="333"/>
    </location>
</feature>
<evidence type="ECO:0000256" key="7">
    <source>
        <dbReference type="ARBA" id="ARBA00023136"/>
    </source>
</evidence>
<dbReference type="NCBIfam" id="TIGR00410">
    <property type="entry name" value="lacE"/>
    <property type="match status" value="1"/>
</dbReference>
<dbReference type="GO" id="GO:0008982">
    <property type="term" value="F:protein-N(PI)-phosphohistidine-sugar phosphotransferase activity"/>
    <property type="evidence" value="ECO:0007669"/>
    <property type="project" value="UniProtKB-UniRule"/>
</dbReference>
<accession>A0A1H9YU75</accession>
<feature type="transmembrane region" description="Helical" evidence="9">
    <location>
        <begin position="102"/>
        <end position="121"/>
    </location>
</feature>
<evidence type="ECO:0000256" key="5">
    <source>
        <dbReference type="ARBA" id="ARBA00022692"/>
    </source>
</evidence>
<evidence type="ECO:0000256" key="1">
    <source>
        <dbReference type="ARBA" id="ARBA00004651"/>
    </source>
</evidence>
<feature type="domain" description="PTS EIIC type-3" evidence="10">
    <location>
        <begin position="8"/>
        <end position="438"/>
    </location>
</feature>
<dbReference type="Pfam" id="PF02378">
    <property type="entry name" value="PTS_EIIC"/>
    <property type="match status" value="1"/>
</dbReference>
<proteinExistence type="predicted"/>
<dbReference type="OrthoDB" id="5843984at2"/>
<dbReference type="InterPro" id="IPR051088">
    <property type="entry name" value="PTS_Sugar-EIIC/EIIB"/>
</dbReference>
<evidence type="ECO:0000259" key="10">
    <source>
        <dbReference type="PROSITE" id="PS51105"/>
    </source>
</evidence>
<feature type="transmembrane region" description="Helical" evidence="9">
    <location>
        <begin position="127"/>
        <end position="148"/>
    </location>
</feature>
<reference evidence="12" key="1">
    <citation type="submission" date="2016-10" db="EMBL/GenBank/DDBJ databases">
        <authorList>
            <person name="Varghese N."/>
            <person name="Submissions S."/>
        </authorList>
    </citation>
    <scope>NUCLEOTIDE SEQUENCE [LARGE SCALE GENOMIC DNA]</scope>
    <source>
        <strain evidence="12">DSM 18579</strain>
    </source>
</reference>
<dbReference type="PROSITE" id="PS51105">
    <property type="entry name" value="PTS_EIIC_TYPE_3"/>
    <property type="match status" value="1"/>
</dbReference>
<feature type="transmembrane region" description="Helical" evidence="9">
    <location>
        <begin position="418"/>
        <end position="438"/>
    </location>
</feature>
<keyword evidence="7 8" id="KW-0472">Membrane</keyword>
<dbReference type="EMBL" id="FOHV01000002">
    <property type="protein sequence ID" value="SES72703.1"/>
    <property type="molecule type" value="Genomic_DNA"/>
</dbReference>
<protein>
    <recommendedName>
        <fullName evidence="8">Permease IIC component</fullName>
    </recommendedName>
</protein>
<evidence type="ECO:0000313" key="12">
    <source>
        <dbReference type="Proteomes" id="UP000242642"/>
    </source>
</evidence>
<keyword evidence="12" id="KW-1185">Reference proteome</keyword>
<feature type="transmembrane region" description="Helical" evidence="9">
    <location>
        <begin position="31"/>
        <end position="50"/>
    </location>
</feature>
<dbReference type="GO" id="GO:1901264">
    <property type="term" value="P:carbohydrate derivative transport"/>
    <property type="evidence" value="ECO:0007669"/>
    <property type="project" value="TreeGrafter"/>
</dbReference>
<comment type="function">
    <text evidence="8">The phosphoenolpyruvate-dependent sugar phosphotransferase system (PTS), a major carbohydrate active -transport system, catalyzes the phosphorylation of incoming sugar substrates concomitant with their translocation across the cell membrane.</text>
</comment>
<dbReference type="STRING" id="1123402.SAMN02583745_00358"/>
<feature type="transmembrane region" description="Helical" evidence="9">
    <location>
        <begin position="212"/>
        <end position="232"/>
    </location>
</feature>
<keyword evidence="4 8" id="KW-0762">Sugar transport</keyword>
<keyword evidence="5 9" id="KW-0812">Transmembrane</keyword>
<evidence type="ECO:0000256" key="3">
    <source>
        <dbReference type="ARBA" id="ARBA00022475"/>
    </source>
</evidence>
<keyword evidence="6 9" id="KW-1133">Transmembrane helix</keyword>
<dbReference type="Proteomes" id="UP000242642">
    <property type="component" value="Unassembled WGS sequence"/>
</dbReference>
<evidence type="ECO:0000256" key="4">
    <source>
        <dbReference type="ARBA" id="ARBA00022597"/>
    </source>
</evidence>
<feature type="transmembrane region" description="Helical" evidence="9">
    <location>
        <begin position="160"/>
        <end position="183"/>
    </location>
</feature>
<feature type="transmembrane region" description="Helical" evidence="9">
    <location>
        <begin position="70"/>
        <end position="90"/>
    </location>
</feature>
<name>A0A1H9YU75_9GAMM</name>
<dbReference type="InterPro" id="IPR004501">
    <property type="entry name" value="PTS_EIIC_3"/>
</dbReference>
<evidence type="ECO:0000313" key="11">
    <source>
        <dbReference type="EMBL" id="SES72703.1"/>
    </source>
</evidence>
<comment type="subcellular location">
    <subcellularLocation>
        <location evidence="1">Cell membrane</location>
        <topology evidence="1">Multi-pass membrane protein</topology>
    </subcellularLocation>
</comment>
<evidence type="ECO:0000256" key="9">
    <source>
        <dbReference type="SAM" id="Phobius"/>
    </source>
</evidence>
<dbReference type="PANTHER" id="PTHR33989">
    <property type="match status" value="1"/>
</dbReference>
<evidence type="ECO:0000256" key="8">
    <source>
        <dbReference type="PIRNR" id="PIRNR006351"/>
    </source>
</evidence>
<organism evidence="11 12">
    <name type="scientific">Thorsellia anophelis DSM 18579</name>
    <dbReference type="NCBI Taxonomy" id="1123402"/>
    <lineage>
        <taxon>Bacteria</taxon>
        <taxon>Pseudomonadati</taxon>
        <taxon>Pseudomonadota</taxon>
        <taxon>Gammaproteobacteria</taxon>
        <taxon>Enterobacterales</taxon>
        <taxon>Thorselliaceae</taxon>
        <taxon>Thorsellia</taxon>
    </lineage>
</organism>
<dbReference type="InterPro" id="IPR004796">
    <property type="entry name" value="PTS_IIC_cello"/>
</dbReference>
<gene>
    <name evidence="11" type="ORF">SAMN02583745_00358</name>
</gene>